<evidence type="ECO:0000259" key="4">
    <source>
        <dbReference type="PROSITE" id="PS50949"/>
    </source>
</evidence>
<sequence>MPPLSAPLTNRGPRLSDLAFDRLAEAIVDGTLPPGELLRDRVLATQLGVSRMPIREALQRLERCHLVETAASRFTRVTVFTPELVAAGIEYAGFLFASSMRMSVIRMTDEQHARAVTLLDELVAAETEHQYLSATGAVYRFAMATAGNEVLGRRSDVWYMFSCAARALPAGELVDRIGRDAGRLRDAVAARDADAAEAALRRMHGIV</sequence>
<reference evidence="6" key="1">
    <citation type="journal article" date="2019" name="Int. J. Syst. Evol. Microbiol.">
        <title>The Global Catalogue of Microorganisms (GCM) 10K type strain sequencing project: providing services to taxonomists for standard genome sequencing and annotation.</title>
        <authorList>
            <consortium name="The Broad Institute Genomics Platform"/>
            <consortium name="The Broad Institute Genome Sequencing Center for Infectious Disease"/>
            <person name="Wu L."/>
            <person name="Ma J."/>
        </authorList>
    </citation>
    <scope>NUCLEOTIDE SEQUENCE [LARGE SCALE GENOMIC DNA]</scope>
    <source>
        <strain evidence="6">JCM 16546</strain>
    </source>
</reference>
<evidence type="ECO:0000313" key="6">
    <source>
        <dbReference type="Proteomes" id="UP001410795"/>
    </source>
</evidence>
<dbReference type="InterPro" id="IPR000524">
    <property type="entry name" value="Tscrpt_reg_HTH_GntR"/>
</dbReference>
<dbReference type="InterPro" id="IPR036388">
    <property type="entry name" value="WH-like_DNA-bd_sf"/>
</dbReference>
<evidence type="ECO:0000313" key="5">
    <source>
        <dbReference type="EMBL" id="GAA3670019.1"/>
    </source>
</evidence>
<gene>
    <name evidence="5" type="ORF">GCM10022202_35180</name>
</gene>
<name>A0ABP7BXK0_9MICO</name>
<keyword evidence="2" id="KW-0238">DNA-binding</keyword>
<dbReference type="Gene3D" id="1.10.10.10">
    <property type="entry name" value="Winged helix-like DNA-binding domain superfamily/Winged helix DNA-binding domain"/>
    <property type="match status" value="1"/>
</dbReference>
<accession>A0ABP7BXK0</accession>
<organism evidence="5 6">
    <name type="scientific">Microbacterium marinilacus</name>
    <dbReference type="NCBI Taxonomy" id="415209"/>
    <lineage>
        <taxon>Bacteria</taxon>
        <taxon>Bacillati</taxon>
        <taxon>Actinomycetota</taxon>
        <taxon>Actinomycetes</taxon>
        <taxon>Micrococcales</taxon>
        <taxon>Microbacteriaceae</taxon>
        <taxon>Microbacterium</taxon>
    </lineage>
</organism>
<evidence type="ECO:0000256" key="3">
    <source>
        <dbReference type="ARBA" id="ARBA00023163"/>
    </source>
</evidence>
<evidence type="ECO:0000256" key="2">
    <source>
        <dbReference type="ARBA" id="ARBA00023125"/>
    </source>
</evidence>
<comment type="caution">
    <text evidence="5">The sequence shown here is derived from an EMBL/GenBank/DDBJ whole genome shotgun (WGS) entry which is preliminary data.</text>
</comment>
<dbReference type="InterPro" id="IPR036390">
    <property type="entry name" value="WH_DNA-bd_sf"/>
</dbReference>
<dbReference type="SMART" id="SM00345">
    <property type="entry name" value="HTH_GNTR"/>
    <property type="match status" value="1"/>
</dbReference>
<proteinExistence type="predicted"/>
<dbReference type="EMBL" id="BAAAYV010000025">
    <property type="protein sequence ID" value="GAA3670019.1"/>
    <property type="molecule type" value="Genomic_DNA"/>
</dbReference>
<dbReference type="CDD" id="cd07377">
    <property type="entry name" value="WHTH_GntR"/>
    <property type="match status" value="1"/>
</dbReference>
<dbReference type="Proteomes" id="UP001410795">
    <property type="component" value="Unassembled WGS sequence"/>
</dbReference>
<protein>
    <recommendedName>
        <fullName evidence="4">HTH gntR-type domain-containing protein</fullName>
    </recommendedName>
</protein>
<dbReference type="RefSeq" id="WP_221857104.1">
    <property type="nucleotide sequence ID" value="NZ_BAAAYV010000025.1"/>
</dbReference>
<dbReference type="SUPFAM" id="SSF46785">
    <property type="entry name" value="Winged helix' DNA-binding domain"/>
    <property type="match status" value="1"/>
</dbReference>
<keyword evidence="1" id="KW-0805">Transcription regulation</keyword>
<dbReference type="PANTHER" id="PTHR43537:SF24">
    <property type="entry name" value="GLUCONATE OPERON TRANSCRIPTIONAL REPRESSOR"/>
    <property type="match status" value="1"/>
</dbReference>
<evidence type="ECO:0000256" key="1">
    <source>
        <dbReference type="ARBA" id="ARBA00023015"/>
    </source>
</evidence>
<keyword evidence="6" id="KW-1185">Reference proteome</keyword>
<dbReference type="Pfam" id="PF00392">
    <property type="entry name" value="GntR"/>
    <property type="match status" value="1"/>
</dbReference>
<dbReference type="PROSITE" id="PS50949">
    <property type="entry name" value="HTH_GNTR"/>
    <property type="match status" value="1"/>
</dbReference>
<keyword evidence="3" id="KW-0804">Transcription</keyword>
<dbReference type="PANTHER" id="PTHR43537">
    <property type="entry name" value="TRANSCRIPTIONAL REGULATOR, GNTR FAMILY"/>
    <property type="match status" value="1"/>
</dbReference>
<feature type="domain" description="HTH gntR-type" evidence="4">
    <location>
        <begin position="13"/>
        <end position="80"/>
    </location>
</feature>